<proteinExistence type="predicted"/>
<dbReference type="Pfam" id="PF02037">
    <property type="entry name" value="SAP"/>
    <property type="match status" value="1"/>
</dbReference>
<evidence type="ECO:0000259" key="5">
    <source>
        <dbReference type="PROSITE" id="PS50800"/>
    </source>
</evidence>
<dbReference type="SUPFAM" id="SSF68906">
    <property type="entry name" value="SAP domain"/>
    <property type="match status" value="1"/>
</dbReference>
<dbReference type="InterPro" id="IPR003034">
    <property type="entry name" value="SAP_dom"/>
</dbReference>
<comment type="caution">
    <text evidence="6">The sequence shown here is derived from an EMBL/GenBank/DDBJ whole genome shotgun (WGS) entry which is preliminary data.</text>
</comment>
<evidence type="ECO:0000313" key="7">
    <source>
        <dbReference type="Proteomes" id="UP000770661"/>
    </source>
</evidence>
<evidence type="ECO:0000256" key="1">
    <source>
        <dbReference type="ARBA" id="ARBA00004123"/>
    </source>
</evidence>
<dbReference type="GO" id="GO:0043565">
    <property type="term" value="F:sequence-specific DNA binding"/>
    <property type="evidence" value="ECO:0007669"/>
    <property type="project" value="TreeGrafter"/>
</dbReference>
<keyword evidence="2" id="KW-0694">RNA-binding</keyword>
<dbReference type="AlphaFoldDB" id="A0A8J4Y0T1"/>
<dbReference type="GO" id="GO:0005634">
    <property type="term" value="C:nucleus"/>
    <property type="evidence" value="ECO:0007669"/>
    <property type="project" value="UniProtKB-SubCell"/>
</dbReference>
<feature type="compositionally biased region" description="Basic and acidic residues" evidence="4">
    <location>
        <begin position="309"/>
        <end position="327"/>
    </location>
</feature>
<evidence type="ECO:0000256" key="4">
    <source>
        <dbReference type="SAM" id="MobiDB-lite"/>
    </source>
</evidence>
<comment type="subcellular location">
    <subcellularLocation>
        <location evidence="1">Nucleus</location>
    </subcellularLocation>
</comment>
<dbReference type="InterPro" id="IPR051738">
    <property type="entry name" value="SAF_Modulators"/>
</dbReference>
<dbReference type="OrthoDB" id="79455at2759"/>
<feature type="domain" description="SAP" evidence="5">
    <location>
        <begin position="9"/>
        <end position="43"/>
    </location>
</feature>
<evidence type="ECO:0000256" key="3">
    <source>
        <dbReference type="ARBA" id="ARBA00023242"/>
    </source>
</evidence>
<dbReference type="PANTHER" id="PTHR15683">
    <property type="entry name" value="SCAFFOLD ATTACHMENT FACTOR B-RELATED"/>
    <property type="match status" value="1"/>
</dbReference>
<dbReference type="GO" id="GO:0050684">
    <property type="term" value="P:regulation of mRNA processing"/>
    <property type="evidence" value="ECO:0007669"/>
    <property type="project" value="TreeGrafter"/>
</dbReference>
<dbReference type="EMBL" id="JACEEZ010021653">
    <property type="protein sequence ID" value="KAG0713240.1"/>
    <property type="molecule type" value="Genomic_DNA"/>
</dbReference>
<feature type="region of interest" description="Disordered" evidence="4">
    <location>
        <begin position="289"/>
        <end position="335"/>
    </location>
</feature>
<dbReference type="InterPro" id="IPR036361">
    <property type="entry name" value="SAP_dom_sf"/>
</dbReference>
<dbReference type="GO" id="GO:0006357">
    <property type="term" value="P:regulation of transcription by RNA polymerase II"/>
    <property type="evidence" value="ECO:0007669"/>
    <property type="project" value="TreeGrafter"/>
</dbReference>
<feature type="region of interest" description="Disordered" evidence="4">
    <location>
        <begin position="42"/>
        <end position="177"/>
    </location>
</feature>
<gene>
    <name evidence="6" type="primary">SAFB_1</name>
    <name evidence="6" type="ORF">GWK47_016657</name>
</gene>
<evidence type="ECO:0000313" key="6">
    <source>
        <dbReference type="EMBL" id="KAG0713240.1"/>
    </source>
</evidence>
<dbReference type="GO" id="GO:0003723">
    <property type="term" value="F:RNA binding"/>
    <property type="evidence" value="ECO:0007669"/>
    <property type="project" value="UniProtKB-KW"/>
</dbReference>
<sequence length="358" mass="39910">MSDSKIKKIEELRVVDLKKELEKRDLDKTGIKAVLIERLKKAVEDDGHNPDAYEFETSFSGFGTPKQSRKSVGGDAEEEVTNHVNGDSSNKEEEEEEEQEEEQEQEEEEEEEAAEETKDKGEDQTTENQEDEGEEETNEEQNEEWDDGKEDILETATEEQAGMSEEEEEVGCGEEEDTRIMEDDSINLMLEEEEKMLEDELNFNNEPTLQCVQPNFSWRGPSTLWSPHPPFHNDVNTARGAAAAAAEVTAVAVALQGCLCLCCIQPESSQPPPARGEPRDVLTIDWPTERSHAKEGSPATHASAASASGKKDLDNESKDKKECDKPKRLVPHTGFVSSSAVNPATETWGMTSLAVYTW</sequence>
<name>A0A8J4Y0T1_CHIOP</name>
<keyword evidence="7" id="KW-1185">Reference proteome</keyword>
<feature type="compositionally biased region" description="Acidic residues" evidence="4">
    <location>
        <begin position="164"/>
        <end position="177"/>
    </location>
</feature>
<protein>
    <submittedName>
        <fullName evidence="6">Scaffold attachment factor B1</fullName>
    </submittedName>
</protein>
<dbReference type="PROSITE" id="PS50800">
    <property type="entry name" value="SAP"/>
    <property type="match status" value="1"/>
</dbReference>
<dbReference type="PANTHER" id="PTHR15683:SF8">
    <property type="entry name" value="SCAFFOLD ATTACHMENT FACTOR B, ISOFORM B"/>
    <property type="match status" value="1"/>
</dbReference>
<feature type="compositionally biased region" description="Basic and acidic residues" evidence="4">
    <location>
        <begin position="42"/>
        <end position="51"/>
    </location>
</feature>
<feature type="compositionally biased region" description="Acidic residues" evidence="4">
    <location>
        <begin position="92"/>
        <end position="114"/>
    </location>
</feature>
<reference evidence="6" key="1">
    <citation type="submission" date="2020-07" db="EMBL/GenBank/DDBJ databases">
        <title>The High-quality genome of the commercially important snow crab, Chionoecetes opilio.</title>
        <authorList>
            <person name="Jeong J.-H."/>
            <person name="Ryu S."/>
        </authorList>
    </citation>
    <scope>NUCLEOTIDE SEQUENCE</scope>
    <source>
        <strain evidence="6">MADBK_172401_WGS</strain>
        <tissue evidence="6">Digestive gland</tissue>
    </source>
</reference>
<dbReference type="Proteomes" id="UP000770661">
    <property type="component" value="Unassembled WGS sequence"/>
</dbReference>
<keyword evidence="3" id="KW-0539">Nucleus</keyword>
<dbReference type="SMART" id="SM00513">
    <property type="entry name" value="SAP"/>
    <property type="match status" value="1"/>
</dbReference>
<organism evidence="6 7">
    <name type="scientific">Chionoecetes opilio</name>
    <name type="common">Atlantic snow crab</name>
    <name type="synonym">Cancer opilio</name>
    <dbReference type="NCBI Taxonomy" id="41210"/>
    <lineage>
        <taxon>Eukaryota</taxon>
        <taxon>Metazoa</taxon>
        <taxon>Ecdysozoa</taxon>
        <taxon>Arthropoda</taxon>
        <taxon>Crustacea</taxon>
        <taxon>Multicrustacea</taxon>
        <taxon>Malacostraca</taxon>
        <taxon>Eumalacostraca</taxon>
        <taxon>Eucarida</taxon>
        <taxon>Decapoda</taxon>
        <taxon>Pleocyemata</taxon>
        <taxon>Brachyura</taxon>
        <taxon>Eubrachyura</taxon>
        <taxon>Majoidea</taxon>
        <taxon>Majidae</taxon>
        <taxon>Chionoecetes</taxon>
    </lineage>
</organism>
<feature type="compositionally biased region" description="Acidic residues" evidence="4">
    <location>
        <begin position="124"/>
        <end position="149"/>
    </location>
</feature>
<accession>A0A8J4Y0T1</accession>
<evidence type="ECO:0000256" key="2">
    <source>
        <dbReference type="ARBA" id="ARBA00022884"/>
    </source>
</evidence>
<dbReference type="Gene3D" id="1.10.720.30">
    <property type="entry name" value="SAP domain"/>
    <property type="match status" value="1"/>
</dbReference>